<dbReference type="EMBL" id="KV441551">
    <property type="protein sequence ID" value="OAG06611.1"/>
    <property type="molecule type" value="Genomic_DNA"/>
</dbReference>
<protein>
    <submittedName>
        <fullName evidence="1">Uncharacterized protein</fullName>
    </submittedName>
</protein>
<name>A0A177CHB4_9PLEO</name>
<keyword evidence="2" id="KW-1185">Reference proteome</keyword>
<gene>
    <name evidence="1" type="ORF">CC84DRAFT_1089656</name>
</gene>
<dbReference type="Proteomes" id="UP000077069">
    <property type="component" value="Unassembled WGS sequence"/>
</dbReference>
<dbReference type="AlphaFoldDB" id="A0A177CHB4"/>
<proteinExistence type="predicted"/>
<sequence>SFTYDHRTLRIGLPVRSALHKQCTGGSVVRWVTTGESPLLYVFANVSHHFLCCSSSPGAAARFGKGRVGFHVVALAARMCACSFSLFVPPLWFILSQSTIHSGLGRATFDVRIDGPETRLGITCIVRKSCRAQGQPRRSPRAHGGFHGYLYRPSEVCCTYGSGLAKRLTVPVLRLVTESCGLYDSGCNWLARMTLATSIAPPGRQLNWEM</sequence>
<accession>A0A177CHB4</accession>
<evidence type="ECO:0000313" key="1">
    <source>
        <dbReference type="EMBL" id="OAG06611.1"/>
    </source>
</evidence>
<evidence type="ECO:0000313" key="2">
    <source>
        <dbReference type="Proteomes" id="UP000077069"/>
    </source>
</evidence>
<dbReference type="InParanoid" id="A0A177CHB4"/>
<dbReference type="OrthoDB" id="3868412at2759"/>
<reference evidence="1 2" key="1">
    <citation type="submission" date="2016-05" db="EMBL/GenBank/DDBJ databases">
        <title>Comparative analysis of secretome profiles of manganese(II)-oxidizing ascomycete fungi.</title>
        <authorList>
            <consortium name="DOE Joint Genome Institute"/>
            <person name="Zeiner C.A."/>
            <person name="Purvine S.O."/>
            <person name="Zink E.M."/>
            <person name="Wu S."/>
            <person name="Pasa-Tolic L."/>
            <person name="Chaput D.L."/>
            <person name="Haridas S."/>
            <person name="Grigoriev I.V."/>
            <person name="Santelli C.M."/>
            <person name="Hansel C.M."/>
        </authorList>
    </citation>
    <scope>NUCLEOTIDE SEQUENCE [LARGE SCALE GENOMIC DNA]</scope>
    <source>
        <strain evidence="1 2">AP3s5-JAC2a</strain>
    </source>
</reference>
<organism evidence="1 2">
    <name type="scientific">Paraphaeosphaeria sporulosa</name>
    <dbReference type="NCBI Taxonomy" id="1460663"/>
    <lineage>
        <taxon>Eukaryota</taxon>
        <taxon>Fungi</taxon>
        <taxon>Dikarya</taxon>
        <taxon>Ascomycota</taxon>
        <taxon>Pezizomycotina</taxon>
        <taxon>Dothideomycetes</taxon>
        <taxon>Pleosporomycetidae</taxon>
        <taxon>Pleosporales</taxon>
        <taxon>Massarineae</taxon>
        <taxon>Didymosphaeriaceae</taxon>
        <taxon>Paraphaeosphaeria</taxon>
    </lineage>
</organism>
<feature type="non-terminal residue" evidence="1">
    <location>
        <position position="1"/>
    </location>
</feature>